<feature type="repeat" description="WD" evidence="3">
    <location>
        <begin position="102"/>
        <end position="143"/>
    </location>
</feature>
<dbReference type="InterPro" id="IPR015943">
    <property type="entry name" value="WD40/YVTN_repeat-like_dom_sf"/>
</dbReference>
<dbReference type="InterPro" id="IPR001680">
    <property type="entry name" value="WD40_rpt"/>
</dbReference>
<dbReference type="Gene3D" id="2.130.10.10">
    <property type="entry name" value="YVTN repeat-like/Quinoprotein amine dehydrogenase"/>
    <property type="match status" value="1"/>
</dbReference>
<dbReference type="SUPFAM" id="SSF50978">
    <property type="entry name" value="WD40 repeat-like"/>
    <property type="match status" value="1"/>
</dbReference>
<dbReference type="InterPro" id="IPR036322">
    <property type="entry name" value="WD40_repeat_dom_sf"/>
</dbReference>
<dbReference type="GO" id="GO:0071013">
    <property type="term" value="C:catalytic step 2 spliceosome"/>
    <property type="evidence" value="ECO:0007669"/>
    <property type="project" value="TreeGrafter"/>
</dbReference>
<dbReference type="PROSITE" id="PS50082">
    <property type="entry name" value="WD_REPEATS_2"/>
    <property type="match status" value="2"/>
</dbReference>
<feature type="repeat" description="WD" evidence="3">
    <location>
        <begin position="17"/>
        <end position="51"/>
    </location>
</feature>
<gene>
    <name evidence="4" type="ORF">LAMI_0E11188G</name>
</gene>
<evidence type="ECO:0000313" key="5">
    <source>
        <dbReference type="Proteomes" id="UP000191024"/>
    </source>
</evidence>
<sequence length="313" mass="33793">MSLATAVSAGSDFVSLAEGHSRPVLACRFANQGSCVVSGGLDAHLCIWDLEARCSWQVDEPHAKGAAVTSLDVVDNARIVTGSADRTLGVFDLETGVKQRRLVGHKRVVNQVRHLPLTQRIASVGDDGQLCLWDANSKRAIWSVTQEFPLFTVAAAAASDHLVYVSGLDPVIRCYDIRNSTSTELFSWNSAHSDSVCSLDLTSNDKLCSVGFDGTLRIHDANVASAKLSRVLSSFQLTGTGNADQYLVRSKWAHHDRYAVTQGYICDVTSGSAVNSFSDRLPTSSQVIDVDYDVESNRIAMSLTDGSLCVFTM</sequence>
<dbReference type="InterPro" id="IPR019775">
    <property type="entry name" value="WD40_repeat_CS"/>
</dbReference>
<dbReference type="GO" id="GO:0003723">
    <property type="term" value="F:RNA binding"/>
    <property type="evidence" value="ECO:0007669"/>
    <property type="project" value="TreeGrafter"/>
</dbReference>
<evidence type="ECO:0000256" key="2">
    <source>
        <dbReference type="ARBA" id="ARBA00022737"/>
    </source>
</evidence>
<evidence type="ECO:0000313" key="4">
    <source>
        <dbReference type="EMBL" id="SCU92596.1"/>
    </source>
</evidence>
<reference evidence="4 5" key="1">
    <citation type="submission" date="2016-03" db="EMBL/GenBank/DDBJ databases">
        <authorList>
            <person name="Devillers H."/>
        </authorList>
    </citation>
    <scope>NUCLEOTIDE SEQUENCE [LARGE SCALE GENOMIC DNA]</scope>
    <source>
        <strain evidence="4">CBS 11717</strain>
    </source>
</reference>
<dbReference type="Pfam" id="PF00400">
    <property type="entry name" value="WD40"/>
    <property type="match status" value="3"/>
</dbReference>
<organism evidence="4 5">
    <name type="scientific">Lachancea mirantina</name>
    <dbReference type="NCBI Taxonomy" id="1230905"/>
    <lineage>
        <taxon>Eukaryota</taxon>
        <taxon>Fungi</taxon>
        <taxon>Dikarya</taxon>
        <taxon>Ascomycota</taxon>
        <taxon>Saccharomycotina</taxon>
        <taxon>Saccharomycetes</taxon>
        <taxon>Saccharomycetales</taxon>
        <taxon>Saccharomycetaceae</taxon>
        <taxon>Lachancea</taxon>
    </lineage>
</organism>
<dbReference type="PANTHER" id="PTHR44006:SF1">
    <property type="entry name" value="U5 SMALL NUCLEAR RIBONUCLEOPROTEIN 40 KDA PROTEIN"/>
    <property type="match status" value="1"/>
</dbReference>
<dbReference type="AlphaFoldDB" id="A0A1G4JPF4"/>
<keyword evidence="1 3" id="KW-0853">WD repeat</keyword>
<dbReference type="SMART" id="SM00320">
    <property type="entry name" value="WD40"/>
    <property type="match status" value="6"/>
</dbReference>
<dbReference type="InterPro" id="IPR052234">
    <property type="entry name" value="U5_snRNP_Component"/>
</dbReference>
<evidence type="ECO:0000256" key="1">
    <source>
        <dbReference type="ARBA" id="ARBA00022574"/>
    </source>
</evidence>
<dbReference type="PROSITE" id="PS50294">
    <property type="entry name" value="WD_REPEATS_REGION"/>
    <property type="match status" value="1"/>
</dbReference>
<dbReference type="EMBL" id="LT598465">
    <property type="protein sequence ID" value="SCU92596.1"/>
    <property type="molecule type" value="Genomic_DNA"/>
</dbReference>
<dbReference type="PANTHER" id="PTHR44006">
    <property type="entry name" value="U5 SMALL NUCLEAR RIBONUCLEOPROTEIN 40 KDA PROTEIN"/>
    <property type="match status" value="1"/>
</dbReference>
<keyword evidence="2" id="KW-0677">Repeat</keyword>
<dbReference type="OrthoDB" id="1068471at2759"/>
<accession>A0A1G4JPF4</accession>
<evidence type="ECO:0000256" key="3">
    <source>
        <dbReference type="PROSITE-ProRule" id="PRU00221"/>
    </source>
</evidence>
<proteinExistence type="predicted"/>
<dbReference type="Proteomes" id="UP000191024">
    <property type="component" value="Chromosome E"/>
</dbReference>
<name>A0A1G4JPF4_9SACH</name>
<dbReference type="STRING" id="1230905.A0A1G4JPF4"/>
<protein>
    <submittedName>
        <fullName evidence="4">LAMI_0E11188g1_1</fullName>
    </submittedName>
</protein>
<keyword evidence="5" id="KW-1185">Reference proteome</keyword>
<dbReference type="PROSITE" id="PS00678">
    <property type="entry name" value="WD_REPEATS_1"/>
    <property type="match status" value="2"/>
</dbReference>